<keyword evidence="6" id="KW-0324">Glycolysis</keyword>
<accession>A0A1X2H484</accession>
<dbReference type="PROSITE" id="PS51748">
    <property type="entry name" value="HEXOKINASE_2"/>
    <property type="match status" value="1"/>
</dbReference>
<evidence type="ECO:0000256" key="1">
    <source>
        <dbReference type="ARBA" id="ARBA00009225"/>
    </source>
</evidence>
<name>A0A1X2H484_SYNRA</name>
<dbReference type="STRING" id="13706.A0A1X2H484"/>
<gene>
    <name evidence="9" type="ORF">BCR43DRAFT_462144</name>
</gene>
<dbReference type="GO" id="GO:0005829">
    <property type="term" value="C:cytosol"/>
    <property type="evidence" value="ECO:0007669"/>
    <property type="project" value="TreeGrafter"/>
</dbReference>
<dbReference type="InParanoid" id="A0A1X2H484"/>
<keyword evidence="5 6" id="KW-0067">ATP-binding</keyword>
<dbReference type="GO" id="GO:0005739">
    <property type="term" value="C:mitochondrion"/>
    <property type="evidence" value="ECO:0007669"/>
    <property type="project" value="TreeGrafter"/>
</dbReference>
<proteinExistence type="inferred from homology"/>
<sequence length="459" mass="51237">MTVDDFDAIENAQTQAMEELTDEFRLSPKQLKEFASTLKTELDRGLQVQDGSAMPMLPSWVVQRPSGQETGEFLGLELNGAYVRIYHVELHGQGRISILHQTKSHLRDDLKKGPVSRLVDFMVSQVDAFLTTINKQDAHEPMVMGFVISFPLHQTSLKEASVLHWTKDFDLTGADKKDIVTLLQNAFNRHEVPVVVEAVVNGAVACLLAQSYRSLDTLLACTVSFGTNAAYWEDMQACKKLDVNTEGGEMIINTEWGSFGDNDHSELPRTFYDNRVDRESINPGVHLFEKMVSGLYLGELVRNILIDFLDRRILFNAQYTRQLNTPYSFEASYMSTIERDDSQQLDETKHILETIMGLPSTTVGDRRLVKRICKVVGQRAAQLVAAAMSAVIDKRDGLEHGVTLSVEGTIYENYPNFPNRVNEALRDLYGSSVSQINIGSTRASHGTGAALAAMLAKKK</sequence>
<dbReference type="InterPro" id="IPR022672">
    <property type="entry name" value="Hexokinase_N"/>
</dbReference>
<dbReference type="InterPro" id="IPR043129">
    <property type="entry name" value="ATPase_NBD"/>
</dbReference>
<dbReference type="InterPro" id="IPR022673">
    <property type="entry name" value="Hexokinase_C"/>
</dbReference>
<dbReference type="GO" id="GO:0005524">
    <property type="term" value="F:ATP binding"/>
    <property type="evidence" value="ECO:0007669"/>
    <property type="project" value="UniProtKB-UniRule"/>
</dbReference>
<dbReference type="EMBL" id="MCGN01000009">
    <property type="protein sequence ID" value="ORY93206.1"/>
    <property type="molecule type" value="Genomic_DNA"/>
</dbReference>
<dbReference type="OrthoDB" id="419537at2759"/>
<evidence type="ECO:0000256" key="5">
    <source>
        <dbReference type="ARBA" id="ARBA00022840"/>
    </source>
</evidence>
<comment type="similarity">
    <text evidence="1 6">Belongs to the hexokinase family.</text>
</comment>
<evidence type="ECO:0000313" key="10">
    <source>
        <dbReference type="Proteomes" id="UP000242180"/>
    </source>
</evidence>
<feature type="domain" description="Hexokinase C-terminal" evidence="8">
    <location>
        <begin position="220"/>
        <end position="454"/>
    </location>
</feature>
<dbReference type="GO" id="GO:0005536">
    <property type="term" value="F:D-glucose binding"/>
    <property type="evidence" value="ECO:0007669"/>
    <property type="project" value="InterPro"/>
</dbReference>
<dbReference type="AlphaFoldDB" id="A0A1X2H484"/>
<dbReference type="Gene3D" id="3.40.367.20">
    <property type="match status" value="1"/>
</dbReference>
<dbReference type="GO" id="GO:0004340">
    <property type="term" value="F:glucokinase activity"/>
    <property type="evidence" value="ECO:0007669"/>
    <property type="project" value="TreeGrafter"/>
</dbReference>
<evidence type="ECO:0000259" key="8">
    <source>
        <dbReference type="Pfam" id="PF03727"/>
    </source>
</evidence>
<dbReference type="UniPathway" id="UPA00109">
    <property type="reaction ID" value="UER00180"/>
</dbReference>
<dbReference type="FunFam" id="3.40.367.20:FF:000020">
    <property type="entry name" value="Hexokinase-1"/>
    <property type="match status" value="1"/>
</dbReference>
<dbReference type="EC" id="2.7.1.-" evidence="6"/>
<dbReference type="PRINTS" id="PR00475">
    <property type="entry name" value="HEXOKINASE"/>
</dbReference>
<dbReference type="GO" id="GO:0008865">
    <property type="term" value="F:fructokinase activity"/>
    <property type="evidence" value="ECO:0007669"/>
    <property type="project" value="TreeGrafter"/>
</dbReference>
<keyword evidence="4 6" id="KW-0418">Kinase</keyword>
<evidence type="ECO:0000256" key="2">
    <source>
        <dbReference type="ARBA" id="ARBA00022679"/>
    </source>
</evidence>
<feature type="domain" description="Hexokinase N-terminal" evidence="7">
    <location>
        <begin position="17"/>
        <end position="212"/>
    </location>
</feature>
<evidence type="ECO:0000256" key="3">
    <source>
        <dbReference type="ARBA" id="ARBA00022741"/>
    </source>
</evidence>
<dbReference type="OMA" id="YHPNCRI"/>
<dbReference type="PANTHER" id="PTHR19443:SF30">
    <property type="entry name" value="GLUCOKINASE-1-RELATED"/>
    <property type="match status" value="1"/>
</dbReference>
<dbReference type="SUPFAM" id="SSF53067">
    <property type="entry name" value="Actin-like ATPase domain"/>
    <property type="match status" value="2"/>
</dbReference>
<dbReference type="InterPro" id="IPR001312">
    <property type="entry name" value="Hexokinase"/>
</dbReference>
<dbReference type="Pfam" id="PF03727">
    <property type="entry name" value="Hexokinase_2"/>
    <property type="match status" value="1"/>
</dbReference>
<keyword evidence="2 6" id="KW-0808">Transferase</keyword>
<dbReference type="Gene3D" id="3.30.420.40">
    <property type="match status" value="1"/>
</dbReference>
<dbReference type="PANTHER" id="PTHR19443">
    <property type="entry name" value="HEXOKINASE"/>
    <property type="match status" value="1"/>
</dbReference>
<comment type="caution">
    <text evidence="9">The sequence shown here is derived from an EMBL/GenBank/DDBJ whole genome shotgun (WGS) entry which is preliminary data.</text>
</comment>
<evidence type="ECO:0000256" key="6">
    <source>
        <dbReference type="RuleBase" id="RU362007"/>
    </source>
</evidence>
<dbReference type="Pfam" id="PF00349">
    <property type="entry name" value="Hexokinase_1"/>
    <property type="match status" value="1"/>
</dbReference>
<dbReference type="GO" id="GO:0006006">
    <property type="term" value="P:glucose metabolic process"/>
    <property type="evidence" value="ECO:0007669"/>
    <property type="project" value="TreeGrafter"/>
</dbReference>
<dbReference type="GO" id="GO:0006096">
    <property type="term" value="P:glycolytic process"/>
    <property type="evidence" value="ECO:0007669"/>
    <property type="project" value="UniProtKB-UniPathway"/>
</dbReference>
<keyword evidence="3 6" id="KW-0547">Nucleotide-binding</keyword>
<dbReference type="Proteomes" id="UP000242180">
    <property type="component" value="Unassembled WGS sequence"/>
</dbReference>
<evidence type="ECO:0000256" key="4">
    <source>
        <dbReference type="ARBA" id="ARBA00022777"/>
    </source>
</evidence>
<evidence type="ECO:0000259" key="7">
    <source>
        <dbReference type="Pfam" id="PF00349"/>
    </source>
</evidence>
<protein>
    <recommendedName>
        <fullName evidence="6">Phosphotransferase</fullName>
        <ecNumber evidence="6">2.7.1.-</ecNumber>
    </recommendedName>
</protein>
<reference evidence="9 10" key="1">
    <citation type="submission" date="2016-07" db="EMBL/GenBank/DDBJ databases">
        <title>Pervasive Adenine N6-methylation of Active Genes in Fungi.</title>
        <authorList>
            <consortium name="DOE Joint Genome Institute"/>
            <person name="Mondo S.J."/>
            <person name="Dannebaum R.O."/>
            <person name="Kuo R.C."/>
            <person name="Labutti K."/>
            <person name="Haridas S."/>
            <person name="Kuo A."/>
            <person name="Salamov A."/>
            <person name="Ahrendt S.R."/>
            <person name="Lipzen A."/>
            <person name="Sullivan W."/>
            <person name="Andreopoulos W.B."/>
            <person name="Clum A."/>
            <person name="Lindquist E."/>
            <person name="Daum C."/>
            <person name="Ramamoorthy G.K."/>
            <person name="Gryganskyi A."/>
            <person name="Culley D."/>
            <person name="Magnuson J.K."/>
            <person name="James T.Y."/>
            <person name="O'Malley M.A."/>
            <person name="Stajich J.E."/>
            <person name="Spatafora J.W."/>
            <person name="Visel A."/>
            <person name="Grigoriev I.V."/>
        </authorList>
    </citation>
    <scope>NUCLEOTIDE SEQUENCE [LARGE SCALE GENOMIC DNA]</scope>
    <source>
        <strain evidence="9 10">NRRL 2496</strain>
    </source>
</reference>
<evidence type="ECO:0000313" key="9">
    <source>
        <dbReference type="EMBL" id="ORY93206.1"/>
    </source>
</evidence>
<dbReference type="GO" id="GO:0001678">
    <property type="term" value="P:intracellular glucose homeostasis"/>
    <property type="evidence" value="ECO:0007669"/>
    <property type="project" value="InterPro"/>
</dbReference>
<organism evidence="9 10">
    <name type="scientific">Syncephalastrum racemosum</name>
    <name type="common">Filamentous fungus</name>
    <dbReference type="NCBI Taxonomy" id="13706"/>
    <lineage>
        <taxon>Eukaryota</taxon>
        <taxon>Fungi</taxon>
        <taxon>Fungi incertae sedis</taxon>
        <taxon>Mucoromycota</taxon>
        <taxon>Mucoromycotina</taxon>
        <taxon>Mucoromycetes</taxon>
        <taxon>Mucorales</taxon>
        <taxon>Syncephalastraceae</taxon>
        <taxon>Syncephalastrum</taxon>
    </lineage>
</organism>
<keyword evidence="10" id="KW-1185">Reference proteome</keyword>